<feature type="transmembrane region" description="Helical" evidence="6">
    <location>
        <begin position="211"/>
        <end position="229"/>
    </location>
</feature>
<feature type="transmembrane region" description="Helical" evidence="6">
    <location>
        <begin position="313"/>
        <end position="331"/>
    </location>
</feature>
<proteinExistence type="predicted"/>
<name>A0A4S9ZH08_AURPU</name>
<protein>
    <submittedName>
        <fullName evidence="7">Putative transporter</fullName>
    </submittedName>
</protein>
<accession>A0A4S9ZH08</accession>
<dbReference type="PANTHER" id="PTHR42718">
    <property type="entry name" value="MAJOR FACILITATOR SUPERFAMILY MULTIDRUG TRANSPORTER MFSC"/>
    <property type="match status" value="1"/>
</dbReference>
<keyword evidence="3 6" id="KW-1133">Transmembrane helix</keyword>
<feature type="region of interest" description="Disordered" evidence="5">
    <location>
        <begin position="429"/>
        <end position="449"/>
    </location>
</feature>
<keyword evidence="4 6" id="KW-0472">Membrane</keyword>
<dbReference type="Pfam" id="PF00300">
    <property type="entry name" value="His_Phos_1"/>
    <property type="match status" value="1"/>
</dbReference>
<sequence>TCKLFCLNLQRVFGSRFRHRHFIFTPAIKNKHLKVYALPELQETSDLPCDTGSDVRVLESEFKGQPVDLSYMYTPQAKAWNNKTGKWGATASAVDDRARIAREWLYNRPEKEIVVVTHGGFLHYFTEDWMDTHKMDGTPSAGNPPLHSHRHRRRSDAPPPPPDSITSLRHIRSQSESGSGSDAYSSHHDHHHHHHHQFSRDTATNGWKTDYIIAMLIVGAALIVAFVFWELYYPHPLVPMSIWRDKNFSLVMIVLLFGMMAFSVAEFFLALYMQEVWKWSPLTTAVHLLPMAIMGIIVNIVAGMIMHRVSNKALMLVGCFGYTIAFTLIAVNTIHSSYWAFCFPSFLLAVVGADLEFNVANYIVQTVTKLCQSVGFGIGTAVFNAVGRSAKEGGRWDVATKPYSAVFWFAAAASGTSIVFATFLTIGTQGGKEKGEDEDEGEGSGEAKQ</sequence>
<dbReference type="InterPro" id="IPR036259">
    <property type="entry name" value="MFS_trans_sf"/>
</dbReference>
<comment type="subcellular location">
    <subcellularLocation>
        <location evidence="1">Membrane</location>
        <topology evidence="1">Multi-pass membrane protein</topology>
    </subcellularLocation>
</comment>
<feature type="non-terminal residue" evidence="7">
    <location>
        <position position="1"/>
    </location>
</feature>
<feature type="transmembrane region" description="Helical" evidence="6">
    <location>
        <begin position="406"/>
        <end position="426"/>
    </location>
</feature>
<feature type="transmembrane region" description="Helical" evidence="6">
    <location>
        <begin position="285"/>
        <end position="306"/>
    </location>
</feature>
<evidence type="ECO:0000256" key="5">
    <source>
        <dbReference type="SAM" id="MobiDB-lite"/>
    </source>
</evidence>
<evidence type="ECO:0000313" key="7">
    <source>
        <dbReference type="EMBL" id="TIA06116.1"/>
    </source>
</evidence>
<gene>
    <name evidence="7" type="ORF">D6C83_08730</name>
</gene>
<dbReference type="EMBL" id="QZBU01004704">
    <property type="protein sequence ID" value="TIA06116.1"/>
    <property type="molecule type" value="Genomic_DNA"/>
</dbReference>
<feature type="region of interest" description="Disordered" evidence="5">
    <location>
        <begin position="135"/>
        <end position="200"/>
    </location>
</feature>
<evidence type="ECO:0000256" key="2">
    <source>
        <dbReference type="ARBA" id="ARBA00022692"/>
    </source>
</evidence>
<dbReference type="InterPro" id="IPR013078">
    <property type="entry name" value="His_Pase_superF_clade-1"/>
</dbReference>
<dbReference type="SUPFAM" id="SSF53254">
    <property type="entry name" value="Phosphoglycerate mutase-like"/>
    <property type="match status" value="1"/>
</dbReference>
<dbReference type="Proteomes" id="UP000304947">
    <property type="component" value="Unassembled WGS sequence"/>
</dbReference>
<organism evidence="7 8">
    <name type="scientific">Aureobasidium pullulans</name>
    <name type="common">Black yeast</name>
    <name type="synonym">Pullularia pullulans</name>
    <dbReference type="NCBI Taxonomy" id="5580"/>
    <lineage>
        <taxon>Eukaryota</taxon>
        <taxon>Fungi</taxon>
        <taxon>Dikarya</taxon>
        <taxon>Ascomycota</taxon>
        <taxon>Pezizomycotina</taxon>
        <taxon>Dothideomycetes</taxon>
        <taxon>Dothideomycetidae</taxon>
        <taxon>Dothideales</taxon>
        <taxon>Saccotheciaceae</taxon>
        <taxon>Aureobasidium</taxon>
    </lineage>
</organism>
<comment type="caution">
    <text evidence="7">The sequence shown here is derived from an EMBL/GenBank/DDBJ whole genome shotgun (WGS) entry which is preliminary data.</text>
</comment>
<feature type="transmembrane region" description="Helical" evidence="6">
    <location>
        <begin position="250"/>
        <end position="273"/>
    </location>
</feature>
<evidence type="ECO:0000313" key="8">
    <source>
        <dbReference type="Proteomes" id="UP000304947"/>
    </source>
</evidence>
<dbReference type="AlphaFoldDB" id="A0A4S9ZH08"/>
<feature type="compositionally biased region" description="Low complexity" evidence="5">
    <location>
        <begin position="174"/>
        <end position="184"/>
    </location>
</feature>
<dbReference type="InterPro" id="IPR029033">
    <property type="entry name" value="His_PPase_superfam"/>
</dbReference>
<feature type="compositionally biased region" description="Basic residues" evidence="5">
    <location>
        <begin position="188"/>
        <end position="197"/>
    </location>
</feature>
<evidence type="ECO:0000256" key="1">
    <source>
        <dbReference type="ARBA" id="ARBA00004141"/>
    </source>
</evidence>
<dbReference type="PANTHER" id="PTHR42718:SF23">
    <property type="entry name" value="MAJOR FACILITATOR SUPERFAMILY (MFS) PROFILE DOMAIN-CONTAINING PROTEIN"/>
    <property type="match status" value="1"/>
</dbReference>
<evidence type="ECO:0000256" key="4">
    <source>
        <dbReference type="ARBA" id="ARBA00023136"/>
    </source>
</evidence>
<evidence type="ECO:0000256" key="3">
    <source>
        <dbReference type="ARBA" id="ARBA00022989"/>
    </source>
</evidence>
<dbReference type="Gene3D" id="1.20.1250.20">
    <property type="entry name" value="MFS general substrate transporter like domains"/>
    <property type="match status" value="1"/>
</dbReference>
<dbReference type="Gene3D" id="3.40.50.1240">
    <property type="entry name" value="Phosphoglycerate mutase-like"/>
    <property type="match status" value="1"/>
</dbReference>
<dbReference type="SUPFAM" id="SSF103473">
    <property type="entry name" value="MFS general substrate transporter"/>
    <property type="match status" value="1"/>
</dbReference>
<keyword evidence="2 6" id="KW-0812">Transmembrane</keyword>
<reference evidence="7 8" key="1">
    <citation type="submission" date="2018-10" db="EMBL/GenBank/DDBJ databases">
        <title>Fifty Aureobasidium pullulans genomes reveal a recombining polyextremotolerant generalist.</title>
        <authorList>
            <person name="Gostincar C."/>
            <person name="Turk M."/>
            <person name="Zajc J."/>
            <person name="Gunde-Cimerman N."/>
        </authorList>
    </citation>
    <scope>NUCLEOTIDE SEQUENCE [LARGE SCALE GENOMIC DNA]</scope>
    <source>
        <strain evidence="7 8">EXF-3380</strain>
    </source>
</reference>
<evidence type="ECO:0000256" key="6">
    <source>
        <dbReference type="SAM" id="Phobius"/>
    </source>
</evidence>
<dbReference type="GO" id="GO:0016020">
    <property type="term" value="C:membrane"/>
    <property type="evidence" value="ECO:0007669"/>
    <property type="project" value="UniProtKB-SubCell"/>
</dbReference>